<dbReference type="Pfam" id="PF09084">
    <property type="entry name" value="NMT1"/>
    <property type="match status" value="1"/>
</dbReference>
<protein>
    <submittedName>
        <fullName evidence="2">ABC transporter substrate-binding protein</fullName>
    </submittedName>
</protein>
<dbReference type="EMBL" id="JAGSOV010000057">
    <property type="protein sequence ID" value="MCO1658642.1"/>
    <property type="molecule type" value="Genomic_DNA"/>
</dbReference>
<keyword evidence="3" id="KW-1185">Reference proteome</keyword>
<dbReference type="InterPro" id="IPR015168">
    <property type="entry name" value="SsuA/THI5"/>
</dbReference>
<comment type="caution">
    <text evidence="2">The sequence shown here is derived from an EMBL/GenBank/DDBJ whole genome shotgun (WGS) entry which is preliminary data.</text>
</comment>
<sequence>MRSPDAMVLRPVPRDHAPVRRRTGWAASAAALAVVLAGCGGASPARATADRPVLFPVTFINVVPIQSLTYTPEMIADITGLFEREGLRVEFQYVQGSAGAIQNVLGGTGLVTRIGDSEAMAAIGGRGDAVTAVAQPSQRSTLRVVSLADDPVRTPADLRGRVVGLASLGGASEALVDTLAAAGGVAESDVRKQTVALGPGVLDNVRNGRVDAYVDTMDNAILLQQQEPDAVVLDPFDSTASGTQMYIASQRALADPARRDAVARYLRAIRAAMQTVIEDESLDRTLEQLGTHYDIPILGQPELAKATLRDYIASWQANGDLLRTVPERWERIYDESARVGLVPAGLEPADWFTNDLLTTTPS</sequence>
<dbReference type="RefSeq" id="WP_252442834.1">
    <property type="nucleotide sequence ID" value="NZ_JAGSOV010000057.1"/>
</dbReference>
<proteinExistence type="predicted"/>
<dbReference type="PANTHER" id="PTHR31528:SF15">
    <property type="entry name" value="RIBOFLAVIN-BINDING PROTEIN RIBY"/>
    <property type="match status" value="1"/>
</dbReference>
<accession>A0ABT1A6J8</accession>
<evidence type="ECO:0000313" key="3">
    <source>
        <dbReference type="Proteomes" id="UP001165283"/>
    </source>
</evidence>
<evidence type="ECO:0000313" key="2">
    <source>
        <dbReference type="EMBL" id="MCO1658642.1"/>
    </source>
</evidence>
<feature type="domain" description="SsuA/THI5-like" evidence="1">
    <location>
        <begin position="71"/>
        <end position="279"/>
    </location>
</feature>
<dbReference type="SUPFAM" id="SSF53850">
    <property type="entry name" value="Periplasmic binding protein-like II"/>
    <property type="match status" value="1"/>
</dbReference>
<reference evidence="2" key="1">
    <citation type="submission" date="2021-04" db="EMBL/GenBank/DDBJ databases">
        <title>Pseudonocardia sp. nov., isolated from sandy soil of mangrove forest.</title>
        <authorList>
            <person name="Zan Z."/>
            <person name="Huang R."/>
            <person name="Liu W."/>
        </authorList>
    </citation>
    <scope>NUCLEOTIDE SEQUENCE</scope>
    <source>
        <strain evidence="2">S2-4</strain>
    </source>
</reference>
<evidence type="ECO:0000259" key="1">
    <source>
        <dbReference type="Pfam" id="PF09084"/>
    </source>
</evidence>
<dbReference type="Gene3D" id="3.40.190.10">
    <property type="entry name" value="Periplasmic binding protein-like II"/>
    <property type="match status" value="2"/>
</dbReference>
<dbReference type="PANTHER" id="PTHR31528">
    <property type="entry name" value="4-AMINO-5-HYDROXYMETHYL-2-METHYLPYRIMIDINE PHOSPHATE SYNTHASE THI11-RELATED"/>
    <property type="match status" value="1"/>
</dbReference>
<dbReference type="InterPro" id="IPR027939">
    <property type="entry name" value="NMT1/THI5"/>
</dbReference>
<dbReference type="Proteomes" id="UP001165283">
    <property type="component" value="Unassembled WGS sequence"/>
</dbReference>
<name>A0ABT1A6J8_9PSEU</name>
<gene>
    <name evidence="2" type="ORF">KDL28_26605</name>
</gene>
<organism evidence="2 3">
    <name type="scientific">Pseudonocardia humida</name>
    <dbReference type="NCBI Taxonomy" id="2800819"/>
    <lineage>
        <taxon>Bacteria</taxon>
        <taxon>Bacillati</taxon>
        <taxon>Actinomycetota</taxon>
        <taxon>Actinomycetes</taxon>
        <taxon>Pseudonocardiales</taxon>
        <taxon>Pseudonocardiaceae</taxon>
        <taxon>Pseudonocardia</taxon>
    </lineage>
</organism>